<dbReference type="InterPro" id="IPR001387">
    <property type="entry name" value="Cro/C1-type_HTH"/>
</dbReference>
<dbReference type="CDD" id="cd00093">
    <property type="entry name" value="HTH_XRE"/>
    <property type="match status" value="1"/>
</dbReference>
<dbReference type="Pfam" id="PF01381">
    <property type="entry name" value="HTH_3"/>
    <property type="match status" value="1"/>
</dbReference>
<organism evidence="5 6">
    <name type="scientific">Diplocloster agilis</name>
    <dbReference type="NCBI Taxonomy" id="2850323"/>
    <lineage>
        <taxon>Bacteria</taxon>
        <taxon>Bacillati</taxon>
        <taxon>Bacillota</taxon>
        <taxon>Clostridia</taxon>
        <taxon>Lachnospirales</taxon>
        <taxon>Lachnospiraceae</taxon>
        <taxon>Diplocloster</taxon>
    </lineage>
</organism>
<accession>A0A949NA81</accession>
<feature type="transmembrane region" description="Helical" evidence="3">
    <location>
        <begin position="157"/>
        <end position="178"/>
    </location>
</feature>
<keyword evidence="3" id="KW-0472">Membrane</keyword>
<dbReference type="PROSITE" id="PS50943">
    <property type="entry name" value="HTH_CROC1"/>
    <property type="match status" value="1"/>
</dbReference>
<dbReference type="EMBL" id="JAHQCW010000007">
    <property type="protein sequence ID" value="MBU9736187.1"/>
    <property type="molecule type" value="Genomic_DNA"/>
</dbReference>
<keyword evidence="6" id="KW-1185">Reference proteome</keyword>
<comment type="caution">
    <text evidence="5">The sequence shown here is derived from an EMBL/GenBank/DDBJ whole genome shotgun (WGS) entry which is preliminary data.</text>
</comment>
<keyword evidence="1" id="KW-0238">DNA-binding</keyword>
<keyword evidence="3" id="KW-1133">Transmembrane helix</keyword>
<evidence type="ECO:0000256" key="2">
    <source>
        <dbReference type="SAM" id="MobiDB-lite"/>
    </source>
</evidence>
<reference evidence="5" key="1">
    <citation type="submission" date="2021-06" db="EMBL/GenBank/DDBJ databases">
        <title>Description of novel taxa of the family Lachnospiraceae.</title>
        <authorList>
            <person name="Chaplin A.V."/>
            <person name="Sokolova S.R."/>
            <person name="Pikina A.P."/>
            <person name="Korzhanova M."/>
            <person name="Belova V."/>
            <person name="Korostin D."/>
            <person name="Efimov B.A."/>
        </authorList>
    </citation>
    <scope>NUCLEOTIDE SEQUENCE</scope>
    <source>
        <strain evidence="5">ASD5720</strain>
    </source>
</reference>
<proteinExistence type="predicted"/>
<sequence length="186" mass="20717">MTLGQKIQQLRKASGISQEQLAEQLHVSRQSVSKWELDDAVPELSKIILLSDLFAITIDELLRDSPRNAGPSPEPEAPASHSAGTNTSPGGMLLSQLARINTSHQEILTGFKTMILGLFLLVVDFLLCWVYQLKEQIIDNAWMPDITFYFSKQPMPVFFFLTALIIAAGLILMGFGFVGRYMESRS</sequence>
<evidence type="ECO:0000313" key="5">
    <source>
        <dbReference type="EMBL" id="MBU9736187.1"/>
    </source>
</evidence>
<dbReference type="AlphaFoldDB" id="A0A949NA81"/>
<dbReference type="Proteomes" id="UP000712157">
    <property type="component" value="Unassembled WGS sequence"/>
</dbReference>
<name>A0A949NA81_9FIRM</name>
<dbReference type="PANTHER" id="PTHR46558:SF13">
    <property type="entry name" value="HTH-TYPE TRANSCRIPTIONAL REGULATOR IMMR"/>
    <property type="match status" value="1"/>
</dbReference>
<dbReference type="PANTHER" id="PTHR46558">
    <property type="entry name" value="TRACRIPTIONAL REGULATORY PROTEIN-RELATED-RELATED"/>
    <property type="match status" value="1"/>
</dbReference>
<dbReference type="Gene3D" id="1.10.260.40">
    <property type="entry name" value="lambda repressor-like DNA-binding domains"/>
    <property type="match status" value="1"/>
</dbReference>
<keyword evidence="3" id="KW-0812">Transmembrane</keyword>
<feature type="domain" description="HTH cro/C1-type" evidence="4">
    <location>
        <begin position="7"/>
        <end position="61"/>
    </location>
</feature>
<evidence type="ECO:0000313" key="6">
    <source>
        <dbReference type="Proteomes" id="UP000712157"/>
    </source>
</evidence>
<feature type="transmembrane region" description="Helical" evidence="3">
    <location>
        <begin position="114"/>
        <end position="133"/>
    </location>
</feature>
<dbReference type="InterPro" id="IPR010982">
    <property type="entry name" value="Lambda_DNA-bd_dom_sf"/>
</dbReference>
<dbReference type="GO" id="GO:0003677">
    <property type="term" value="F:DNA binding"/>
    <property type="evidence" value="ECO:0007669"/>
    <property type="project" value="UniProtKB-KW"/>
</dbReference>
<gene>
    <name evidence="5" type="ORF">KTH89_06525</name>
</gene>
<dbReference type="RefSeq" id="WP_238721105.1">
    <property type="nucleotide sequence ID" value="NZ_JAHQCW010000007.1"/>
</dbReference>
<dbReference type="SUPFAM" id="SSF47413">
    <property type="entry name" value="lambda repressor-like DNA-binding domains"/>
    <property type="match status" value="1"/>
</dbReference>
<evidence type="ECO:0000256" key="1">
    <source>
        <dbReference type="ARBA" id="ARBA00023125"/>
    </source>
</evidence>
<evidence type="ECO:0000256" key="3">
    <source>
        <dbReference type="SAM" id="Phobius"/>
    </source>
</evidence>
<evidence type="ECO:0000259" key="4">
    <source>
        <dbReference type="PROSITE" id="PS50943"/>
    </source>
</evidence>
<protein>
    <submittedName>
        <fullName evidence="5">Helix-turn-helix domain-containing protein</fullName>
    </submittedName>
</protein>
<feature type="region of interest" description="Disordered" evidence="2">
    <location>
        <begin position="65"/>
        <end position="85"/>
    </location>
</feature>
<dbReference type="SMART" id="SM00530">
    <property type="entry name" value="HTH_XRE"/>
    <property type="match status" value="1"/>
</dbReference>